<sequence>MDFYFTDRMFQLKEIVSTNNETEVVMADEEDKLSVENGNRTLTGTLYFRPNQTKSVKDFANVGNYILFHDTNGKDIWMTIVETIHNPKSCTHMFVAEDAGVDLLNELVGPYKADKAYSIAFYIERFMYDSGFEIGFNEIPSLTRKLEWESEDTTALARLVSVANQFDNAEIDFSFKVDGTSVIRKYINVYKKRGKNNHETLYVNVDVDNIIVKSDIYDLGTSIYATGGTPEGKNDPINLKGYKYSDPDGRFVLGTDGVMRDTESVQKWSRLLSTSNPNPKSSHIQRLKRYETTDKKTLCDSVIRELKKISQPAVNYEVELIDLPEGVNIGDTIYLVDENEEVYLSARILELTHQYSNHSHSATLGDYLIQSGGTSQSLLDLAYELRDQVSRKRFDVKLEPTSQAFVDGKGTIKISAKVYDGSLDVSTNYNDFQWTRLNEAGEIDDNWSATNNILTVYPDSKNLWTYCCDVYNAENTLIGSGRTTILNLKNGGEGVGAYLYYAWADDQTGSSGFVLTKPTNITKHFMGICSSSSSVQPINPAEYTWQINSDWLAERLEKLEGSTGT</sequence>
<accession>A0A437UN25</accession>
<dbReference type="RefSeq" id="WP_127978904.1">
    <property type="nucleotide sequence ID" value="NZ_JAQDPO010000025.1"/>
</dbReference>
<dbReference type="Pfam" id="PF06605">
    <property type="entry name" value="Prophage_tail"/>
    <property type="match status" value="1"/>
</dbReference>
<feature type="domain" description="Tail spike" evidence="1">
    <location>
        <begin position="140"/>
        <end position="355"/>
    </location>
</feature>
<comment type="caution">
    <text evidence="2">The sequence shown here is derived from an EMBL/GenBank/DDBJ whole genome shotgun (WGS) entry which is preliminary data.</text>
</comment>
<dbReference type="EMBL" id="RYZS01000001">
    <property type="protein sequence ID" value="RVU95027.1"/>
    <property type="molecule type" value="Genomic_DNA"/>
</dbReference>
<dbReference type="InterPro" id="IPR007119">
    <property type="entry name" value="Phage_tail_spike_N"/>
</dbReference>
<evidence type="ECO:0000313" key="2">
    <source>
        <dbReference type="EMBL" id="RVU95027.1"/>
    </source>
</evidence>
<evidence type="ECO:0000259" key="1">
    <source>
        <dbReference type="Pfam" id="PF06605"/>
    </source>
</evidence>
<organism evidence="2 3">
    <name type="scientific">Enterococcus avium</name>
    <name type="common">Streptococcus avium</name>
    <dbReference type="NCBI Taxonomy" id="33945"/>
    <lineage>
        <taxon>Bacteria</taxon>
        <taxon>Bacillati</taxon>
        <taxon>Bacillota</taxon>
        <taxon>Bacilli</taxon>
        <taxon>Lactobacillales</taxon>
        <taxon>Enterococcaceae</taxon>
        <taxon>Enterococcus</taxon>
    </lineage>
</organism>
<gene>
    <name evidence="2" type="ORF">EK398_09235</name>
</gene>
<evidence type="ECO:0000313" key="3">
    <source>
        <dbReference type="Proteomes" id="UP000288388"/>
    </source>
</evidence>
<proteinExistence type="predicted"/>
<dbReference type="AlphaFoldDB" id="A0A437UN25"/>
<reference evidence="2 3" key="1">
    <citation type="submission" date="2018-12" db="EMBL/GenBank/DDBJ databases">
        <title>A novel vanA-carrying plasmid in a clinical isolate of Enterococcus avium.</title>
        <authorList>
            <person name="Bernasconi O.J."/>
            <person name="Luzzaro F."/>
            <person name="Endimiani A."/>
        </authorList>
    </citation>
    <scope>NUCLEOTIDE SEQUENCE [LARGE SCALE GENOMIC DNA]</scope>
    <source>
        <strain evidence="2 3">LC0559/18</strain>
    </source>
</reference>
<name>A0A437UN25_ENTAV</name>
<dbReference type="Proteomes" id="UP000288388">
    <property type="component" value="Unassembled WGS sequence"/>
</dbReference>
<dbReference type="InterPro" id="IPR010572">
    <property type="entry name" value="Tail_dom"/>
</dbReference>
<dbReference type="NCBIfam" id="TIGR01665">
    <property type="entry name" value="put_anti_recept"/>
    <property type="match status" value="1"/>
</dbReference>
<protein>
    <recommendedName>
        <fullName evidence="1">Tail spike domain-containing protein</fullName>
    </recommendedName>
</protein>